<dbReference type="EMBL" id="JACYFS010000001">
    <property type="protein sequence ID" value="MBD8081322.1"/>
    <property type="molecule type" value="Genomic_DNA"/>
</dbReference>
<accession>A0ABR8Z7Q7</accession>
<feature type="signal peptide" evidence="1">
    <location>
        <begin position="1"/>
        <end position="18"/>
    </location>
</feature>
<name>A0ABR8Z7Q7_9FLAO</name>
<evidence type="ECO:0000313" key="3">
    <source>
        <dbReference type="Proteomes" id="UP000637299"/>
    </source>
</evidence>
<dbReference type="Proteomes" id="UP000637299">
    <property type="component" value="Unassembled WGS sequence"/>
</dbReference>
<sequence>MKTLITIPAMLLALFTNAQELNTIETDTAVMQRRNIIKTNLTAYAFKNINVTYERSINRWFSVSAGYSVMPDGKIPFIKSFTDADDELRDVKAGSTHFTIETRFYLGKGYGKGFYAAPYYRNSTFKASNFTYYQEYEDGGGNTTEIPLNISGKATGNSVGLLLGVQFFLNKKGSFVLDWWIVGAHYGKGKGDFTGKSSQTLTPDQQSQLKAELEDLGIPLVEYSVQTNTNGAAIKLDGPWAGLRSGLSLGYRF</sequence>
<comment type="caution">
    <text evidence="2">The sequence shown here is derived from an EMBL/GenBank/DDBJ whole genome shotgun (WGS) entry which is preliminary data.</text>
</comment>
<evidence type="ECO:0000313" key="2">
    <source>
        <dbReference type="EMBL" id="MBD8081322.1"/>
    </source>
</evidence>
<dbReference type="RefSeq" id="WP_191735115.1">
    <property type="nucleotide sequence ID" value="NZ_JACYFS010000001.1"/>
</dbReference>
<keyword evidence="1" id="KW-0732">Signal</keyword>
<keyword evidence="3" id="KW-1185">Reference proteome</keyword>
<feature type="chain" id="PRO_5047406283" evidence="1">
    <location>
        <begin position="19"/>
        <end position="253"/>
    </location>
</feature>
<evidence type="ECO:0000256" key="1">
    <source>
        <dbReference type="SAM" id="SignalP"/>
    </source>
</evidence>
<reference evidence="2 3" key="1">
    <citation type="submission" date="2020-09" db="EMBL/GenBank/DDBJ databases">
        <title>Genome seq and assembly of Chryseobacterium sp.</title>
        <authorList>
            <person name="Chhetri G."/>
        </authorList>
    </citation>
    <scope>NUCLEOTIDE SEQUENCE [LARGE SCALE GENOMIC DNA]</scope>
    <source>
        <strain evidence="2 3">GCR10</strain>
    </source>
</reference>
<protein>
    <submittedName>
        <fullName evidence="2">DUF3575 domain-containing protein</fullName>
    </submittedName>
</protein>
<gene>
    <name evidence="2" type="ORF">IC610_02670</name>
</gene>
<organism evidence="2 3">
    <name type="scientific">Chryseobacterium caseinilyticum</name>
    <dbReference type="NCBI Taxonomy" id="2771428"/>
    <lineage>
        <taxon>Bacteria</taxon>
        <taxon>Pseudomonadati</taxon>
        <taxon>Bacteroidota</taxon>
        <taxon>Flavobacteriia</taxon>
        <taxon>Flavobacteriales</taxon>
        <taxon>Weeksellaceae</taxon>
        <taxon>Chryseobacterium group</taxon>
        <taxon>Chryseobacterium</taxon>
    </lineage>
</organism>
<proteinExistence type="predicted"/>